<sequence length="287" mass="31693">MRIYSERSMFVMHFCSVCNMNKIGRVVVIYLLLVAATGAVDLKSKSTSTSKTDQASKPKESATAAKSSQPHHVSAHASVSNGMGVASIAGVDTRYGRLSSMSGVKFYPPIDSSMIKTDNKGNFIFKSTDGKMPMPITITKQGDGVSGTIKIMPGSVSVSSSANSGSASASVGPKIPNIDPWSFMKPMMMNDLFFPDPFPAFPSIGGSAYHTRISEPSYNRFPEPTFPRISQSSYSRVHQPSYSSVHQPYSSRKPDPWKDMFKHTMSHHDIMTPMWYYPNFSPYFNYW</sequence>
<organism evidence="2 3">
    <name type="scientific">Spodoptera exigua</name>
    <name type="common">Beet armyworm</name>
    <name type="synonym">Noctua fulgens</name>
    <dbReference type="NCBI Taxonomy" id="7107"/>
    <lineage>
        <taxon>Eukaryota</taxon>
        <taxon>Metazoa</taxon>
        <taxon>Ecdysozoa</taxon>
        <taxon>Arthropoda</taxon>
        <taxon>Hexapoda</taxon>
        <taxon>Insecta</taxon>
        <taxon>Pterygota</taxon>
        <taxon>Neoptera</taxon>
        <taxon>Endopterygota</taxon>
        <taxon>Lepidoptera</taxon>
        <taxon>Glossata</taxon>
        <taxon>Ditrysia</taxon>
        <taxon>Noctuoidea</taxon>
        <taxon>Noctuidae</taxon>
        <taxon>Amphipyrinae</taxon>
        <taxon>Spodoptera</taxon>
    </lineage>
</organism>
<accession>A0A835GL72</accession>
<proteinExistence type="predicted"/>
<evidence type="ECO:0000256" key="1">
    <source>
        <dbReference type="SAM" id="MobiDB-lite"/>
    </source>
</evidence>
<evidence type="ECO:0000313" key="3">
    <source>
        <dbReference type="Proteomes" id="UP000648187"/>
    </source>
</evidence>
<dbReference type="EMBL" id="JACKWZ010000034">
    <property type="protein sequence ID" value="KAF9420284.1"/>
    <property type="molecule type" value="Genomic_DNA"/>
</dbReference>
<reference evidence="2" key="1">
    <citation type="submission" date="2020-08" db="EMBL/GenBank/DDBJ databases">
        <title>Spodoptera exigua strain:BAW_Kor-Di-RS1 Genome sequencing and assembly.</title>
        <authorList>
            <person name="Kim J."/>
            <person name="Nam H.Y."/>
            <person name="Kwon M."/>
            <person name="Choi J.H."/>
            <person name="Cho S.R."/>
            <person name="Kim G.-H."/>
        </authorList>
    </citation>
    <scope>NUCLEOTIDE SEQUENCE</scope>
    <source>
        <strain evidence="2">BAW_Kor-Di-RS1</strain>
        <tissue evidence="2">Whole-body</tissue>
    </source>
</reference>
<keyword evidence="3" id="KW-1185">Reference proteome</keyword>
<name>A0A835GL72_SPOEX</name>
<dbReference type="AlphaFoldDB" id="A0A835GL72"/>
<protein>
    <submittedName>
        <fullName evidence="2">Uncharacterized protein</fullName>
    </submittedName>
</protein>
<gene>
    <name evidence="2" type="ORF">HW555_003505</name>
</gene>
<feature type="region of interest" description="Disordered" evidence="1">
    <location>
        <begin position="45"/>
        <end position="76"/>
    </location>
</feature>
<comment type="caution">
    <text evidence="2">The sequence shown here is derived from an EMBL/GenBank/DDBJ whole genome shotgun (WGS) entry which is preliminary data.</text>
</comment>
<feature type="compositionally biased region" description="Polar residues" evidence="1">
    <location>
        <begin position="64"/>
        <end position="76"/>
    </location>
</feature>
<evidence type="ECO:0000313" key="2">
    <source>
        <dbReference type="EMBL" id="KAF9420284.1"/>
    </source>
</evidence>
<dbReference type="Proteomes" id="UP000648187">
    <property type="component" value="Unassembled WGS sequence"/>
</dbReference>